<dbReference type="Gene3D" id="1.20.1740.10">
    <property type="entry name" value="Amino acid/polyamine transporter I"/>
    <property type="match status" value="1"/>
</dbReference>
<feature type="transmembrane region" description="Helical" evidence="5">
    <location>
        <begin position="143"/>
        <end position="162"/>
    </location>
</feature>
<reference evidence="6 7" key="1">
    <citation type="journal article" date="2014" name="Int. J. Syst. Evol. Microbiol.">
        <title>Solimonas terrae sp. nov., isolated from soil.</title>
        <authorList>
            <person name="Kim S.J."/>
            <person name="Moon J.Y."/>
            <person name="Weon H.Y."/>
            <person name="Ahn J.H."/>
            <person name="Chen W.M."/>
            <person name="Kwon S.W."/>
        </authorList>
    </citation>
    <scope>NUCLEOTIDE SEQUENCE [LARGE SCALE GENOMIC DNA]</scope>
    <source>
        <strain evidence="6 7">KIS83-12</strain>
    </source>
</reference>
<evidence type="ECO:0000313" key="6">
    <source>
        <dbReference type="EMBL" id="NGY05664.1"/>
    </source>
</evidence>
<feature type="transmembrane region" description="Helical" evidence="5">
    <location>
        <begin position="169"/>
        <end position="191"/>
    </location>
</feature>
<dbReference type="GO" id="GO:0016020">
    <property type="term" value="C:membrane"/>
    <property type="evidence" value="ECO:0007669"/>
    <property type="project" value="UniProtKB-SubCell"/>
</dbReference>
<feature type="transmembrane region" description="Helical" evidence="5">
    <location>
        <begin position="314"/>
        <end position="341"/>
    </location>
</feature>
<evidence type="ECO:0000256" key="2">
    <source>
        <dbReference type="ARBA" id="ARBA00022692"/>
    </source>
</evidence>
<feature type="transmembrane region" description="Helical" evidence="5">
    <location>
        <begin position="260"/>
        <end position="282"/>
    </location>
</feature>
<evidence type="ECO:0000256" key="3">
    <source>
        <dbReference type="ARBA" id="ARBA00022989"/>
    </source>
</evidence>
<dbReference type="InterPro" id="IPR053153">
    <property type="entry name" value="APC_K+_Transporter"/>
</dbReference>
<evidence type="ECO:0000313" key="7">
    <source>
        <dbReference type="Proteomes" id="UP000472676"/>
    </source>
</evidence>
<feature type="transmembrane region" description="Helical" evidence="5">
    <location>
        <begin position="362"/>
        <end position="381"/>
    </location>
</feature>
<dbReference type="GO" id="GO:0022857">
    <property type="term" value="F:transmembrane transporter activity"/>
    <property type="evidence" value="ECO:0007669"/>
    <property type="project" value="InterPro"/>
</dbReference>
<feature type="transmembrane region" description="Helical" evidence="5">
    <location>
        <begin position="449"/>
        <end position="472"/>
    </location>
</feature>
<keyword evidence="7" id="KW-1185">Reference proteome</keyword>
<dbReference type="InterPro" id="IPR002293">
    <property type="entry name" value="AA/rel_permease1"/>
</dbReference>
<keyword evidence="2 5" id="KW-0812">Transmembrane</keyword>
<keyword evidence="3 5" id="KW-1133">Transmembrane helix</keyword>
<accession>A0A6M2BTG5</accession>
<feature type="transmembrane region" description="Helical" evidence="5">
    <location>
        <begin position="423"/>
        <end position="443"/>
    </location>
</feature>
<dbReference type="PANTHER" id="PTHR47704:SF1">
    <property type="entry name" value="POTASSIUM TRANSPORTER KIMA"/>
    <property type="match status" value="1"/>
</dbReference>
<name>A0A6M2BTG5_9GAMM</name>
<organism evidence="6 7">
    <name type="scientific">Solimonas terrae</name>
    <dbReference type="NCBI Taxonomy" id="1396819"/>
    <lineage>
        <taxon>Bacteria</taxon>
        <taxon>Pseudomonadati</taxon>
        <taxon>Pseudomonadota</taxon>
        <taxon>Gammaproteobacteria</taxon>
        <taxon>Nevskiales</taxon>
        <taxon>Nevskiaceae</taxon>
        <taxon>Solimonas</taxon>
    </lineage>
</organism>
<evidence type="ECO:0000256" key="1">
    <source>
        <dbReference type="ARBA" id="ARBA00004141"/>
    </source>
</evidence>
<comment type="subcellular location">
    <subcellularLocation>
        <location evidence="1">Membrane</location>
        <topology evidence="1">Multi-pass membrane protein</topology>
    </subcellularLocation>
</comment>
<keyword evidence="4 5" id="KW-0472">Membrane</keyword>
<feature type="transmembrane region" description="Helical" evidence="5">
    <location>
        <begin position="218"/>
        <end position="239"/>
    </location>
</feature>
<evidence type="ECO:0000256" key="5">
    <source>
        <dbReference type="SAM" id="Phobius"/>
    </source>
</evidence>
<feature type="transmembrane region" description="Helical" evidence="5">
    <location>
        <begin position="387"/>
        <end position="411"/>
    </location>
</feature>
<protein>
    <submittedName>
        <fullName evidence="6">APC family permease</fullName>
    </submittedName>
</protein>
<proteinExistence type="predicted"/>
<dbReference type="Pfam" id="PF13520">
    <property type="entry name" value="AA_permease_2"/>
    <property type="match status" value="1"/>
</dbReference>
<gene>
    <name evidence="6" type="ORF">G7Y85_12895</name>
</gene>
<sequence length="667" mass="72674">MSVLPSVRRLVFGKKLDPFDPKTRKHIVLIALLAWIGLGADGLSSSCYGPEEAFLALSHHTPLALYLAGATALTVFIISLAYNQVIELFPSGGGGYKAATQLIGPYAGLVSGSALIVDYVLTIAISVASGADAMFSLFSPHAQVYKLGAEIGIIAMLIVLNLRGVKESIMVLAPIFLGFFITHAFLIIYGVNYHAAALHEVVQSTWSETLQLSKSSGWMFTVALFLRAYSVGAGTYTGIEAVSNNVNMLAEPRVRTGHWTMFYMALSLAFTAGGIILLYLLWHASPTEGQTLNAVTFRLVLNSLSLSGAHVDTAMWIVLALEAGLLLVAANTGFLGGPAVLASMATDHWVPRQFRQLSSRMVTQNGVLVMGISALAILLLTRGQVRLLVVLYSINVFLTFSLSLFGLCSHWWERRLYQLDWKIKFATAAIGFMVCAAILLVILAEKLMLGGWVTVLITSAVVGFCLIIHGHYDHIRDLMQRVDQVYAVKPDWDEDVVAKTPDPAHETAVILLGNSRGAGMHALRWVLDTFPGRFTNVVFVSVGEVDKEAFNSERTLKSLCARIENSLNYFTSYCASRGLAATSYQTYGGDPLGELMGLLPKVFADFPKCVVFSSKLVFEHETLLTRWLHNQMPLAVQQRLEAGGHPTHVVPLPIPKPAAPPPRIDIR</sequence>
<feature type="transmembrane region" description="Helical" evidence="5">
    <location>
        <begin position="103"/>
        <end position="131"/>
    </location>
</feature>
<evidence type="ECO:0000256" key="4">
    <source>
        <dbReference type="ARBA" id="ARBA00023136"/>
    </source>
</evidence>
<dbReference type="EMBL" id="JAAMOW010000006">
    <property type="protein sequence ID" value="NGY05664.1"/>
    <property type="molecule type" value="Genomic_DNA"/>
</dbReference>
<feature type="transmembrane region" description="Helical" evidence="5">
    <location>
        <begin position="63"/>
        <end position="82"/>
    </location>
</feature>
<dbReference type="Proteomes" id="UP000472676">
    <property type="component" value="Unassembled WGS sequence"/>
</dbReference>
<dbReference type="AlphaFoldDB" id="A0A6M2BTG5"/>
<dbReference type="PANTHER" id="PTHR47704">
    <property type="entry name" value="POTASSIUM TRANSPORTER KIMA"/>
    <property type="match status" value="1"/>
</dbReference>
<comment type="caution">
    <text evidence="6">The sequence shown here is derived from an EMBL/GenBank/DDBJ whole genome shotgun (WGS) entry which is preliminary data.</text>
</comment>
<dbReference type="RefSeq" id="WP_166257600.1">
    <property type="nucleotide sequence ID" value="NZ_JAAMOW010000006.1"/>
</dbReference>